<dbReference type="EMBL" id="SNVV01000001">
    <property type="protein sequence ID" value="TDN57151.1"/>
    <property type="molecule type" value="Genomic_DNA"/>
</dbReference>
<feature type="region of interest" description="Disordered" evidence="7">
    <location>
        <begin position="366"/>
        <end position="392"/>
    </location>
</feature>
<dbReference type="Pfam" id="PF04055">
    <property type="entry name" value="Radical_SAM"/>
    <property type="match status" value="1"/>
</dbReference>
<dbReference type="Gene3D" id="3.20.20.70">
    <property type="entry name" value="Aldolase class I"/>
    <property type="match status" value="1"/>
</dbReference>
<dbReference type="SFLD" id="SFLDG01067">
    <property type="entry name" value="SPASM/twitch_domain_containing"/>
    <property type="match status" value="1"/>
</dbReference>
<dbReference type="SMART" id="SM00729">
    <property type="entry name" value="Elp3"/>
    <property type="match status" value="1"/>
</dbReference>
<keyword evidence="4" id="KW-0479">Metal-binding</keyword>
<dbReference type="Proteomes" id="UP000295129">
    <property type="component" value="Unassembled WGS sequence"/>
</dbReference>
<keyword evidence="10" id="KW-1185">Reference proteome</keyword>
<gene>
    <name evidence="9" type="ORF">C7389_101537</name>
</gene>
<dbReference type="SFLD" id="SFLDS00029">
    <property type="entry name" value="Radical_SAM"/>
    <property type="match status" value="1"/>
</dbReference>
<keyword evidence="6" id="KW-0411">Iron-sulfur</keyword>
<dbReference type="InterPro" id="IPR058240">
    <property type="entry name" value="rSAM_sf"/>
</dbReference>
<dbReference type="GO" id="GO:0051539">
    <property type="term" value="F:4 iron, 4 sulfur cluster binding"/>
    <property type="evidence" value="ECO:0007669"/>
    <property type="project" value="UniProtKB-KW"/>
</dbReference>
<reference evidence="9 10" key="1">
    <citation type="submission" date="2019-03" db="EMBL/GenBank/DDBJ databases">
        <title>Genomic Encyclopedia of Type Strains, Phase IV (KMG-IV): sequencing the most valuable type-strain genomes for metagenomic binning, comparative biology and taxonomic classification.</title>
        <authorList>
            <person name="Goeker M."/>
        </authorList>
    </citation>
    <scope>NUCLEOTIDE SEQUENCE [LARGE SCALE GENOMIC DNA]</scope>
    <source>
        <strain evidence="9 10">DSM 12121</strain>
    </source>
</reference>
<sequence length="392" mass="42498">MDVAPAPLRQMPGEAPSTAPRLDTLHFNATKSCNLGCTFCYDKAVRGRTENLPLETVREVAEDAAALGARRVILSGGEPLARNDWREVASTFAAHGMEVSLASNGTLFSAGAVAFLATLPKLSLSISMDGGPAVHDALRGQRGAHARTRAGLRRLHAAGLKFDINATIFSANLKEVTALTRIARDFGCTMRLSLLHPNGRGEHLEERALVTEEIMQLREYCHVLRKRAGLNIFVNLPPLLQYLDEIIPGRGVACGWAENFCGVLANGDVSICGVASDEPALVAGNVRQRRFRDIWRESPLFRYTRSLRTADLHGICGRCPFNGVCGGACRLSAFREQEDFLAPYALCQHFYDAGYIPEHLLEDAPAGPPRVARPPAPQRLGGSLAGIPVRQA</sequence>
<comment type="caution">
    <text evidence="9">The sequence shown here is derived from an EMBL/GenBank/DDBJ whole genome shotgun (WGS) entry which is preliminary data.</text>
</comment>
<evidence type="ECO:0000256" key="5">
    <source>
        <dbReference type="ARBA" id="ARBA00023004"/>
    </source>
</evidence>
<dbReference type="PANTHER" id="PTHR11228:SF34">
    <property type="entry name" value="TUNGSTEN-CONTAINING ALDEHYDE FERREDOXIN OXIDOREDUCTASE COFACTOR MODIFYING PROTEIN"/>
    <property type="match status" value="1"/>
</dbReference>
<evidence type="ECO:0000313" key="9">
    <source>
        <dbReference type="EMBL" id="TDN57151.1"/>
    </source>
</evidence>
<dbReference type="NCBIfam" id="TIGR04085">
    <property type="entry name" value="rSAM_more_4Fe4S"/>
    <property type="match status" value="1"/>
</dbReference>
<dbReference type="AlphaFoldDB" id="A0A4V3BP48"/>
<evidence type="ECO:0000259" key="8">
    <source>
        <dbReference type="PROSITE" id="PS51918"/>
    </source>
</evidence>
<evidence type="ECO:0000313" key="10">
    <source>
        <dbReference type="Proteomes" id="UP000295129"/>
    </source>
</evidence>
<evidence type="ECO:0000256" key="2">
    <source>
        <dbReference type="ARBA" id="ARBA00022485"/>
    </source>
</evidence>
<dbReference type="InterPro" id="IPR023885">
    <property type="entry name" value="4Fe4S-binding_SPASM_dom"/>
</dbReference>
<dbReference type="Pfam" id="PF13186">
    <property type="entry name" value="SPASM"/>
    <property type="match status" value="1"/>
</dbReference>
<dbReference type="CDD" id="cd01335">
    <property type="entry name" value="Radical_SAM"/>
    <property type="match status" value="1"/>
</dbReference>
<organism evidence="9 10">
    <name type="scientific">Azoarcus indigens</name>
    <dbReference type="NCBI Taxonomy" id="29545"/>
    <lineage>
        <taxon>Bacteria</taxon>
        <taxon>Pseudomonadati</taxon>
        <taxon>Pseudomonadota</taxon>
        <taxon>Betaproteobacteria</taxon>
        <taxon>Rhodocyclales</taxon>
        <taxon>Zoogloeaceae</taxon>
        <taxon>Azoarcus</taxon>
    </lineage>
</organism>
<evidence type="ECO:0000256" key="3">
    <source>
        <dbReference type="ARBA" id="ARBA00022691"/>
    </source>
</evidence>
<dbReference type="InterPro" id="IPR006638">
    <property type="entry name" value="Elp3/MiaA/NifB-like_rSAM"/>
</dbReference>
<comment type="cofactor">
    <cofactor evidence="1">
        <name>[4Fe-4S] cluster</name>
        <dbReference type="ChEBI" id="CHEBI:49883"/>
    </cofactor>
</comment>
<dbReference type="GO" id="GO:0046872">
    <property type="term" value="F:metal ion binding"/>
    <property type="evidence" value="ECO:0007669"/>
    <property type="project" value="UniProtKB-KW"/>
</dbReference>
<evidence type="ECO:0000256" key="4">
    <source>
        <dbReference type="ARBA" id="ARBA00022723"/>
    </source>
</evidence>
<dbReference type="PROSITE" id="PS51918">
    <property type="entry name" value="RADICAL_SAM"/>
    <property type="match status" value="1"/>
</dbReference>
<keyword evidence="5" id="KW-0408">Iron</keyword>
<dbReference type="SUPFAM" id="SSF102114">
    <property type="entry name" value="Radical SAM enzymes"/>
    <property type="match status" value="1"/>
</dbReference>
<proteinExistence type="predicted"/>
<protein>
    <submittedName>
        <fullName evidence="9">Radical SAM protein with 4Fe4S-binding SPASM domain</fullName>
    </submittedName>
</protein>
<evidence type="ECO:0000256" key="7">
    <source>
        <dbReference type="SAM" id="MobiDB-lite"/>
    </source>
</evidence>
<dbReference type="InterPro" id="IPR017200">
    <property type="entry name" value="PqqE-like"/>
</dbReference>
<dbReference type="PANTHER" id="PTHR11228">
    <property type="entry name" value="RADICAL SAM DOMAIN PROTEIN"/>
    <property type="match status" value="1"/>
</dbReference>
<feature type="domain" description="Radical SAM core" evidence="8">
    <location>
        <begin position="17"/>
        <end position="231"/>
    </location>
</feature>
<name>A0A4V3BP48_9RHOO</name>
<keyword evidence="2" id="KW-0004">4Fe-4S</keyword>
<evidence type="ECO:0000256" key="1">
    <source>
        <dbReference type="ARBA" id="ARBA00001966"/>
    </source>
</evidence>
<evidence type="ECO:0000256" key="6">
    <source>
        <dbReference type="ARBA" id="ARBA00023014"/>
    </source>
</evidence>
<dbReference type="InterPro" id="IPR050377">
    <property type="entry name" value="Radical_SAM_PqqE_MftC-like"/>
</dbReference>
<accession>A0A4V3BP48</accession>
<dbReference type="OrthoDB" id="9782387at2"/>
<dbReference type="PIRSF" id="PIRSF037420">
    <property type="entry name" value="PQQ_syn_pqqE"/>
    <property type="match status" value="1"/>
</dbReference>
<dbReference type="SFLD" id="SFLDG01386">
    <property type="entry name" value="main_SPASM_domain-containing"/>
    <property type="match status" value="1"/>
</dbReference>
<dbReference type="InterPro" id="IPR013785">
    <property type="entry name" value="Aldolase_TIM"/>
</dbReference>
<dbReference type="RefSeq" id="WP_133588063.1">
    <property type="nucleotide sequence ID" value="NZ_SNVV01000001.1"/>
</dbReference>
<dbReference type="InterPro" id="IPR007197">
    <property type="entry name" value="rSAM"/>
</dbReference>
<feature type="compositionally biased region" description="Pro residues" evidence="7">
    <location>
        <begin position="366"/>
        <end position="377"/>
    </location>
</feature>
<dbReference type="GO" id="GO:0003824">
    <property type="term" value="F:catalytic activity"/>
    <property type="evidence" value="ECO:0007669"/>
    <property type="project" value="InterPro"/>
</dbReference>
<keyword evidence="3" id="KW-0949">S-adenosyl-L-methionine</keyword>